<keyword evidence="2" id="KW-1185">Reference proteome</keyword>
<dbReference type="AlphaFoldDB" id="A0A811V2I9"/>
<gene>
    <name evidence="1" type="ORF">CCAP1982_LOCUS12510</name>
</gene>
<sequence length="233" mass="27344">MVGTACSAIPMVDAASRFSFIRPHKAYSSCTLVGNWYNERIYNKDKTFNPINFKADITERKCLENLSSYRDHYADPKQIKREDAPSFEEQRVRYKRNVHKGKDSSVLIMDSEKYLANYTTLNDIKYRLQPPKDTWNLATKAPTKALPKENLLRSYGNETNFGLRRWLTNIRNQARLYRTDDTTYSDAFRHPERPQRRHVRYCSRVEKWIYQFEVETNGVKLSILAGPVSITTI</sequence>
<evidence type="ECO:0000313" key="2">
    <source>
        <dbReference type="Proteomes" id="UP000606786"/>
    </source>
</evidence>
<comment type="caution">
    <text evidence="1">The sequence shown here is derived from an EMBL/GenBank/DDBJ whole genome shotgun (WGS) entry which is preliminary data.</text>
</comment>
<dbReference type="Proteomes" id="UP000606786">
    <property type="component" value="Unassembled WGS sequence"/>
</dbReference>
<accession>A0A811V2I9</accession>
<protein>
    <submittedName>
        <fullName evidence="1">(Mediterranean fruit fly) hypothetical protein</fullName>
    </submittedName>
</protein>
<dbReference type="EMBL" id="CAJHJT010000034">
    <property type="protein sequence ID" value="CAD7004087.1"/>
    <property type="molecule type" value="Genomic_DNA"/>
</dbReference>
<name>A0A811V2I9_CERCA</name>
<proteinExistence type="predicted"/>
<evidence type="ECO:0000313" key="1">
    <source>
        <dbReference type="EMBL" id="CAD7004087.1"/>
    </source>
</evidence>
<organism evidence="1 2">
    <name type="scientific">Ceratitis capitata</name>
    <name type="common">Mediterranean fruit fly</name>
    <name type="synonym">Tephritis capitata</name>
    <dbReference type="NCBI Taxonomy" id="7213"/>
    <lineage>
        <taxon>Eukaryota</taxon>
        <taxon>Metazoa</taxon>
        <taxon>Ecdysozoa</taxon>
        <taxon>Arthropoda</taxon>
        <taxon>Hexapoda</taxon>
        <taxon>Insecta</taxon>
        <taxon>Pterygota</taxon>
        <taxon>Neoptera</taxon>
        <taxon>Endopterygota</taxon>
        <taxon>Diptera</taxon>
        <taxon>Brachycera</taxon>
        <taxon>Muscomorpha</taxon>
        <taxon>Tephritoidea</taxon>
        <taxon>Tephritidae</taxon>
        <taxon>Ceratitis</taxon>
        <taxon>Ceratitis</taxon>
    </lineage>
</organism>
<reference evidence="1" key="1">
    <citation type="submission" date="2020-11" db="EMBL/GenBank/DDBJ databases">
        <authorList>
            <person name="Whitehead M."/>
        </authorList>
    </citation>
    <scope>NUCLEOTIDE SEQUENCE</scope>
    <source>
        <strain evidence="1">EGII</strain>
    </source>
</reference>